<keyword evidence="3" id="KW-1185">Reference proteome</keyword>
<feature type="region of interest" description="Disordered" evidence="1">
    <location>
        <begin position="1"/>
        <end position="27"/>
    </location>
</feature>
<protein>
    <submittedName>
        <fullName evidence="2">Uncharacterized protein</fullName>
    </submittedName>
</protein>
<gene>
    <name evidence="2" type="ORF">Tco_0874384</name>
</gene>
<accession>A0ABQ5BQ53</accession>
<dbReference type="Proteomes" id="UP001151760">
    <property type="component" value="Unassembled WGS sequence"/>
</dbReference>
<feature type="compositionally biased region" description="Basic and acidic residues" evidence="1">
    <location>
        <begin position="11"/>
        <end position="27"/>
    </location>
</feature>
<sequence>MKTWTRAVKQPRQEDPDLRVKGHHDDKSGPHLLIPICEIERTETRLLSNAQCAGSNHTPASIMVPTTPRGSLALGMRLPFSTTLHGAQMSRAFRVDVRSLHLFNAKRVTSLSLVATTDPSDIYAGLYKEEDGKPQCSEVKKLRSDNGTEFRNHKLEEFCDEKVAKAFRMFNIRRQEMEETVHVTFSEDDEAISQTTTEGDAINFNENRSIPDDEFIEPRTKDTQCSVNIEYFTYVSAYKNITLAVLPTLQISVTFKEPLEFTIAGDLLAIHEHAESADILESAEPQDNVLSESISDDQPALVISPSAEVILQNPIPQDRWSREKHIELVNIIGKSLAGITTRSRIRDSDAALAHECLYVNFLSEIEPKKLIEALEEEGWVIAMQ</sequence>
<dbReference type="EMBL" id="BQNB010013416">
    <property type="protein sequence ID" value="GJT15678.1"/>
    <property type="molecule type" value="Genomic_DNA"/>
</dbReference>
<evidence type="ECO:0000313" key="2">
    <source>
        <dbReference type="EMBL" id="GJT15678.1"/>
    </source>
</evidence>
<evidence type="ECO:0000313" key="3">
    <source>
        <dbReference type="Proteomes" id="UP001151760"/>
    </source>
</evidence>
<organism evidence="2 3">
    <name type="scientific">Tanacetum coccineum</name>
    <dbReference type="NCBI Taxonomy" id="301880"/>
    <lineage>
        <taxon>Eukaryota</taxon>
        <taxon>Viridiplantae</taxon>
        <taxon>Streptophyta</taxon>
        <taxon>Embryophyta</taxon>
        <taxon>Tracheophyta</taxon>
        <taxon>Spermatophyta</taxon>
        <taxon>Magnoliopsida</taxon>
        <taxon>eudicotyledons</taxon>
        <taxon>Gunneridae</taxon>
        <taxon>Pentapetalae</taxon>
        <taxon>asterids</taxon>
        <taxon>campanulids</taxon>
        <taxon>Asterales</taxon>
        <taxon>Asteraceae</taxon>
        <taxon>Asteroideae</taxon>
        <taxon>Anthemideae</taxon>
        <taxon>Anthemidinae</taxon>
        <taxon>Tanacetum</taxon>
    </lineage>
</organism>
<proteinExistence type="predicted"/>
<reference evidence="2" key="2">
    <citation type="submission" date="2022-01" db="EMBL/GenBank/DDBJ databases">
        <authorList>
            <person name="Yamashiro T."/>
            <person name="Shiraishi A."/>
            <person name="Satake H."/>
            <person name="Nakayama K."/>
        </authorList>
    </citation>
    <scope>NUCLEOTIDE SEQUENCE</scope>
</reference>
<comment type="caution">
    <text evidence="2">The sequence shown here is derived from an EMBL/GenBank/DDBJ whole genome shotgun (WGS) entry which is preliminary data.</text>
</comment>
<evidence type="ECO:0000256" key="1">
    <source>
        <dbReference type="SAM" id="MobiDB-lite"/>
    </source>
</evidence>
<name>A0ABQ5BQ53_9ASTR</name>
<reference evidence="2" key="1">
    <citation type="journal article" date="2022" name="Int. J. Mol. Sci.">
        <title>Draft Genome of Tanacetum Coccineum: Genomic Comparison of Closely Related Tanacetum-Family Plants.</title>
        <authorList>
            <person name="Yamashiro T."/>
            <person name="Shiraishi A."/>
            <person name="Nakayama K."/>
            <person name="Satake H."/>
        </authorList>
    </citation>
    <scope>NUCLEOTIDE SEQUENCE</scope>
</reference>